<dbReference type="KEGG" id="hwa:HQ_4009A"/>
<keyword evidence="2" id="KW-1185">Reference proteome</keyword>
<reference evidence="1 2" key="1">
    <citation type="journal article" date="2006" name="BMC Genomics">
        <title>The genome of the square archaeon Haloquadratum walsbyi: life at the limits of water activity.</title>
        <authorList>
            <person name="Bolhuis H.H."/>
            <person name="Palm P.P."/>
            <person name="Wende A.W."/>
            <person name="Falb M.M."/>
            <person name="Rampp M.M."/>
            <person name="Rodriguez-Valera F.F."/>
            <person name="Pfeiffer F.F."/>
            <person name="Oesterhelt D.D."/>
        </authorList>
    </citation>
    <scope>NUCLEOTIDE SEQUENCE [LARGE SCALE GENOMIC DNA]</scope>
    <source>
        <strain evidence="2">DSM 16790 / HBSQ001</strain>
        <plasmid evidence="2">Plasmid PL47</plasmid>
    </source>
</reference>
<sequence length="88" mass="9769">MVINTLPALNSASHMIENYSDEFLVTLVETGAIDVSIEYPEDDTQADLRAHIESMESKIETGDVSDPTVVSEVTVARAMLDRIEREDQ</sequence>
<dbReference type="EMBL" id="AM180089">
    <property type="protein sequence ID" value="CAJ51099.1"/>
    <property type="molecule type" value="Genomic_DNA"/>
</dbReference>
<accession>Q18DD3</accession>
<dbReference type="HOGENOM" id="CLU_2461732_0_0_2"/>
<evidence type="ECO:0000313" key="1">
    <source>
        <dbReference type="EMBL" id="CAJ51099.1"/>
    </source>
</evidence>
<dbReference type="AlphaFoldDB" id="Q18DD3"/>
<name>Q18DD3_HALWD</name>
<evidence type="ECO:0000313" key="2">
    <source>
        <dbReference type="Proteomes" id="UP000001975"/>
    </source>
</evidence>
<dbReference type="Proteomes" id="UP000001975">
    <property type="component" value="Plasmid PL47"/>
</dbReference>
<keyword evidence="1" id="KW-0614">Plasmid</keyword>
<dbReference type="GeneID" id="4171414"/>
<dbReference type="RefSeq" id="WP_011572913.1">
    <property type="nucleotide sequence ID" value="NC_008213.1"/>
</dbReference>
<proteinExistence type="predicted"/>
<geneLocation type="plasmid" evidence="1 2">
    <name>PL47</name>
</geneLocation>
<organism evidence="1 2">
    <name type="scientific">Haloquadratum walsbyi (strain DSM 16790 / HBSQ001)</name>
    <dbReference type="NCBI Taxonomy" id="362976"/>
    <lineage>
        <taxon>Archaea</taxon>
        <taxon>Methanobacteriati</taxon>
        <taxon>Methanobacteriota</taxon>
        <taxon>Stenosarchaea group</taxon>
        <taxon>Halobacteria</taxon>
        <taxon>Halobacteriales</taxon>
        <taxon>Haloferacaceae</taxon>
        <taxon>Haloquadratum</taxon>
    </lineage>
</organism>
<gene>
    <name evidence="1" type="ordered locus">HQ_4009A</name>
</gene>
<protein>
    <submittedName>
        <fullName evidence="1">Uncharacterized protein</fullName>
    </submittedName>
</protein>